<reference evidence="1 3" key="2">
    <citation type="journal article" date="2014" name="BMC Genomics">
        <title>An improved genome release (version Mt4.0) for the model legume Medicago truncatula.</title>
        <authorList>
            <person name="Tang H."/>
            <person name="Krishnakumar V."/>
            <person name="Bidwell S."/>
            <person name="Rosen B."/>
            <person name="Chan A."/>
            <person name="Zhou S."/>
            <person name="Gentzbittel L."/>
            <person name="Childs K.L."/>
            <person name="Yandell M."/>
            <person name="Gundlach H."/>
            <person name="Mayer K.F."/>
            <person name="Schwartz D.C."/>
            <person name="Town C.D."/>
        </authorList>
    </citation>
    <scope>GENOME REANNOTATION</scope>
    <source>
        <strain evidence="2 3">cv. Jemalong A17</strain>
    </source>
</reference>
<organism evidence="1 3">
    <name type="scientific">Medicago truncatula</name>
    <name type="common">Barrel medic</name>
    <name type="synonym">Medicago tribuloides</name>
    <dbReference type="NCBI Taxonomy" id="3880"/>
    <lineage>
        <taxon>Eukaryota</taxon>
        <taxon>Viridiplantae</taxon>
        <taxon>Streptophyta</taxon>
        <taxon>Embryophyta</taxon>
        <taxon>Tracheophyta</taxon>
        <taxon>Spermatophyta</taxon>
        <taxon>Magnoliopsida</taxon>
        <taxon>eudicotyledons</taxon>
        <taxon>Gunneridae</taxon>
        <taxon>Pentapetalae</taxon>
        <taxon>rosids</taxon>
        <taxon>fabids</taxon>
        <taxon>Fabales</taxon>
        <taxon>Fabaceae</taxon>
        <taxon>Papilionoideae</taxon>
        <taxon>50 kb inversion clade</taxon>
        <taxon>NPAAA clade</taxon>
        <taxon>Hologalegina</taxon>
        <taxon>IRL clade</taxon>
        <taxon>Trifolieae</taxon>
        <taxon>Medicago</taxon>
    </lineage>
</organism>
<dbReference type="AlphaFoldDB" id="G7L891"/>
<evidence type="ECO:0000313" key="2">
    <source>
        <dbReference type="EnsemblPlants" id="AET05259"/>
    </source>
</evidence>
<evidence type="ECO:0000313" key="1">
    <source>
        <dbReference type="EMBL" id="AET05259.1"/>
    </source>
</evidence>
<reference evidence="2" key="3">
    <citation type="submission" date="2015-04" db="UniProtKB">
        <authorList>
            <consortium name="EnsemblPlants"/>
        </authorList>
    </citation>
    <scope>IDENTIFICATION</scope>
    <source>
        <strain evidence="2">cv. Jemalong A17</strain>
    </source>
</reference>
<dbReference type="HOGENOM" id="CLU_1818746_0_0_1"/>
<accession>G7L891</accession>
<evidence type="ECO:0000313" key="3">
    <source>
        <dbReference type="Proteomes" id="UP000002051"/>
    </source>
</evidence>
<reference evidence="1 3" key="1">
    <citation type="journal article" date="2011" name="Nature">
        <title>The Medicago genome provides insight into the evolution of rhizobial symbioses.</title>
        <authorList>
            <person name="Young N.D."/>
            <person name="Debelle F."/>
            <person name="Oldroyd G.E."/>
            <person name="Geurts R."/>
            <person name="Cannon S.B."/>
            <person name="Udvardi M.K."/>
            <person name="Benedito V.A."/>
            <person name="Mayer K.F."/>
            <person name="Gouzy J."/>
            <person name="Schoof H."/>
            <person name="Van de Peer Y."/>
            <person name="Proost S."/>
            <person name="Cook D.R."/>
            <person name="Meyers B.C."/>
            <person name="Spannagl M."/>
            <person name="Cheung F."/>
            <person name="De Mita S."/>
            <person name="Krishnakumar V."/>
            <person name="Gundlach H."/>
            <person name="Zhou S."/>
            <person name="Mudge J."/>
            <person name="Bharti A.K."/>
            <person name="Murray J.D."/>
            <person name="Naoumkina M.A."/>
            <person name="Rosen B."/>
            <person name="Silverstein K.A."/>
            <person name="Tang H."/>
            <person name="Rombauts S."/>
            <person name="Zhao P.X."/>
            <person name="Zhou P."/>
            <person name="Barbe V."/>
            <person name="Bardou P."/>
            <person name="Bechner M."/>
            <person name="Bellec A."/>
            <person name="Berger A."/>
            <person name="Berges H."/>
            <person name="Bidwell S."/>
            <person name="Bisseling T."/>
            <person name="Choisne N."/>
            <person name="Couloux A."/>
            <person name="Denny R."/>
            <person name="Deshpande S."/>
            <person name="Dai X."/>
            <person name="Doyle J.J."/>
            <person name="Dudez A.M."/>
            <person name="Farmer A.D."/>
            <person name="Fouteau S."/>
            <person name="Franken C."/>
            <person name="Gibelin C."/>
            <person name="Gish J."/>
            <person name="Goldstein S."/>
            <person name="Gonzalez A.J."/>
            <person name="Green P.J."/>
            <person name="Hallab A."/>
            <person name="Hartog M."/>
            <person name="Hua A."/>
            <person name="Humphray S.J."/>
            <person name="Jeong D.H."/>
            <person name="Jing Y."/>
            <person name="Jocker A."/>
            <person name="Kenton S.M."/>
            <person name="Kim D.J."/>
            <person name="Klee K."/>
            <person name="Lai H."/>
            <person name="Lang C."/>
            <person name="Lin S."/>
            <person name="Macmil S.L."/>
            <person name="Magdelenat G."/>
            <person name="Matthews L."/>
            <person name="McCorrison J."/>
            <person name="Monaghan E.L."/>
            <person name="Mun J.H."/>
            <person name="Najar F.Z."/>
            <person name="Nicholson C."/>
            <person name="Noirot C."/>
            <person name="O'Bleness M."/>
            <person name="Paule C.R."/>
            <person name="Poulain J."/>
            <person name="Prion F."/>
            <person name="Qin B."/>
            <person name="Qu C."/>
            <person name="Retzel E.F."/>
            <person name="Riddle C."/>
            <person name="Sallet E."/>
            <person name="Samain S."/>
            <person name="Samson N."/>
            <person name="Sanders I."/>
            <person name="Saurat O."/>
            <person name="Scarpelli C."/>
            <person name="Schiex T."/>
            <person name="Segurens B."/>
            <person name="Severin A.J."/>
            <person name="Sherrier D.J."/>
            <person name="Shi R."/>
            <person name="Sims S."/>
            <person name="Singer S.R."/>
            <person name="Sinharoy S."/>
            <person name="Sterck L."/>
            <person name="Viollet A."/>
            <person name="Wang B.B."/>
            <person name="Wang K."/>
            <person name="Wang M."/>
            <person name="Wang X."/>
            <person name="Warfsmann J."/>
            <person name="Weissenbach J."/>
            <person name="White D.D."/>
            <person name="White J.D."/>
            <person name="Wiley G.B."/>
            <person name="Wincker P."/>
            <person name="Xing Y."/>
            <person name="Yang L."/>
            <person name="Yao Z."/>
            <person name="Ying F."/>
            <person name="Zhai J."/>
            <person name="Zhou L."/>
            <person name="Zuber A."/>
            <person name="Denarie J."/>
            <person name="Dixon R.A."/>
            <person name="May G.D."/>
            <person name="Schwartz D.C."/>
            <person name="Rogers J."/>
            <person name="Quetier F."/>
            <person name="Town C.D."/>
            <person name="Roe B.A."/>
        </authorList>
    </citation>
    <scope>NUCLEOTIDE SEQUENCE [LARGE SCALE GENOMIC DNA]</scope>
    <source>
        <strain evidence="1">A17</strain>
        <strain evidence="2 3">cv. Jemalong A17</strain>
    </source>
</reference>
<name>G7L891_MEDTR</name>
<protein>
    <recommendedName>
        <fullName evidence="4">Reverse transcriptase zinc-binding domain-containing protein</fullName>
    </recommendedName>
</protein>
<dbReference type="EnsemblPlants" id="AET05259">
    <property type="protein sequence ID" value="AET05259"/>
    <property type="gene ID" value="MTR_8g103390"/>
</dbReference>
<gene>
    <name evidence="1" type="ordered locus">MTR_8g103390</name>
</gene>
<dbReference type="EMBL" id="CM001224">
    <property type="protein sequence ID" value="AET05259.1"/>
    <property type="molecule type" value="Genomic_DNA"/>
</dbReference>
<proteinExistence type="predicted"/>
<dbReference type="Proteomes" id="UP000002051">
    <property type="component" value="Chromosome 8"/>
</dbReference>
<keyword evidence="3" id="KW-1185">Reference proteome</keyword>
<sequence>MDIHLVIDDQPDAFIWNEERNGLCIVRSGYRFIMRRSLKEERCLIPGDWGSLWRAQVPSKVRNLIWRICRLCSPTQRQTSGSSWCLRSVRSKAIKNNQTTAEAGTTVDRTDSCSVDTSFFHGQNPTCSVVAYAEQKVSLFEH</sequence>
<dbReference type="PaxDb" id="3880-AET05259"/>
<evidence type="ECO:0008006" key="4">
    <source>
        <dbReference type="Google" id="ProtNLM"/>
    </source>
</evidence>